<feature type="compositionally biased region" description="Basic and acidic residues" evidence="2">
    <location>
        <begin position="40"/>
        <end position="59"/>
    </location>
</feature>
<proteinExistence type="predicted"/>
<keyword evidence="1" id="KW-0175">Coiled coil</keyword>
<feature type="region of interest" description="Disordered" evidence="2">
    <location>
        <begin position="1"/>
        <end position="59"/>
    </location>
</feature>
<evidence type="ECO:0000313" key="4">
    <source>
        <dbReference type="Proteomes" id="UP001153678"/>
    </source>
</evidence>
<feature type="non-terminal residue" evidence="3">
    <location>
        <position position="169"/>
    </location>
</feature>
<dbReference type="Proteomes" id="UP001153678">
    <property type="component" value="Unassembled WGS sequence"/>
</dbReference>
<evidence type="ECO:0000256" key="2">
    <source>
        <dbReference type="SAM" id="MobiDB-lite"/>
    </source>
</evidence>
<gene>
    <name evidence="3" type="ORF">FWILDA_LOCUS4321</name>
</gene>
<evidence type="ECO:0000313" key="3">
    <source>
        <dbReference type="EMBL" id="CAI2169915.1"/>
    </source>
</evidence>
<reference evidence="3" key="1">
    <citation type="submission" date="2022-08" db="EMBL/GenBank/DDBJ databases">
        <authorList>
            <person name="Kallberg Y."/>
            <person name="Tangrot J."/>
            <person name="Rosling A."/>
        </authorList>
    </citation>
    <scope>NUCLEOTIDE SEQUENCE</scope>
    <source>
        <strain evidence="3">Wild A</strain>
    </source>
</reference>
<comment type="caution">
    <text evidence="3">The sequence shown here is derived from an EMBL/GenBank/DDBJ whole genome shotgun (WGS) entry which is preliminary data.</text>
</comment>
<dbReference type="EMBL" id="CAMKVN010000637">
    <property type="protein sequence ID" value="CAI2169915.1"/>
    <property type="molecule type" value="Genomic_DNA"/>
</dbReference>
<dbReference type="AlphaFoldDB" id="A0A9W4SI45"/>
<protein>
    <submittedName>
        <fullName evidence="3">14840_t:CDS:1</fullName>
    </submittedName>
</protein>
<name>A0A9W4SI45_9GLOM</name>
<evidence type="ECO:0000256" key="1">
    <source>
        <dbReference type="SAM" id="Coils"/>
    </source>
</evidence>
<dbReference type="OrthoDB" id="2379098at2759"/>
<feature type="compositionally biased region" description="Basic and acidic residues" evidence="2">
    <location>
        <begin position="10"/>
        <end position="19"/>
    </location>
</feature>
<organism evidence="3 4">
    <name type="scientific">Funneliformis geosporum</name>
    <dbReference type="NCBI Taxonomy" id="1117311"/>
    <lineage>
        <taxon>Eukaryota</taxon>
        <taxon>Fungi</taxon>
        <taxon>Fungi incertae sedis</taxon>
        <taxon>Mucoromycota</taxon>
        <taxon>Glomeromycotina</taxon>
        <taxon>Glomeromycetes</taxon>
        <taxon>Glomerales</taxon>
        <taxon>Glomeraceae</taxon>
        <taxon>Funneliformis</taxon>
    </lineage>
</organism>
<keyword evidence="4" id="KW-1185">Reference proteome</keyword>
<sequence>MTRPSKRKISAKEQERESNGRFAKKAQIIDDWGDDEDSSWDDHNNSWDDHDNSWDGHDNSWDDDLSNEKKVEVELVWSNDAHLEKKRGSYLTGKTKKSTYFDKYGPSGSFTKAAKGTAKITTFLNKSLVPDDFDEIFDELENERNNQLDLNERIEQLKKELKEQQKLLT</sequence>
<feature type="coiled-coil region" evidence="1">
    <location>
        <begin position="137"/>
        <end position="167"/>
    </location>
</feature>
<accession>A0A9W4SI45</accession>